<evidence type="ECO:0000256" key="1">
    <source>
        <dbReference type="ARBA" id="ARBA00006432"/>
    </source>
</evidence>
<evidence type="ECO:0000256" key="4">
    <source>
        <dbReference type="ARBA" id="ARBA00022840"/>
    </source>
</evidence>
<dbReference type="InterPro" id="IPR000873">
    <property type="entry name" value="AMP-dep_synth/lig_dom"/>
</dbReference>
<evidence type="ECO:0000313" key="9">
    <source>
        <dbReference type="Proteomes" id="UP001500058"/>
    </source>
</evidence>
<proteinExistence type="inferred from homology"/>
<evidence type="ECO:0000259" key="7">
    <source>
        <dbReference type="Pfam" id="PF13193"/>
    </source>
</evidence>
<reference evidence="9" key="1">
    <citation type="journal article" date="2019" name="Int. J. Syst. Evol. Microbiol.">
        <title>The Global Catalogue of Microorganisms (GCM) 10K type strain sequencing project: providing services to taxonomists for standard genome sequencing and annotation.</title>
        <authorList>
            <consortium name="The Broad Institute Genomics Platform"/>
            <consortium name="The Broad Institute Genome Sequencing Center for Infectious Disease"/>
            <person name="Wu L."/>
            <person name="Ma J."/>
        </authorList>
    </citation>
    <scope>NUCLEOTIDE SEQUENCE [LARGE SCALE GENOMIC DNA]</scope>
    <source>
        <strain evidence="9">JCM 6921</strain>
    </source>
</reference>
<dbReference type="SUPFAM" id="SSF56801">
    <property type="entry name" value="Acetyl-CoA synthetase-like"/>
    <property type="match status" value="1"/>
</dbReference>
<comment type="caution">
    <text evidence="8">The sequence shown here is derived from an EMBL/GenBank/DDBJ whole genome shotgun (WGS) entry which is preliminary data.</text>
</comment>
<feature type="domain" description="AMP-dependent synthetase/ligase" evidence="6">
    <location>
        <begin position="53"/>
        <end position="407"/>
    </location>
</feature>
<dbReference type="RefSeq" id="WP_344629463.1">
    <property type="nucleotide sequence ID" value="NZ_BAAATJ010000003.1"/>
</dbReference>
<dbReference type="Pfam" id="PF00501">
    <property type="entry name" value="AMP-binding"/>
    <property type="match status" value="1"/>
</dbReference>
<evidence type="ECO:0000256" key="3">
    <source>
        <dbReference type="ARBA" id="ARBA00022741"/>
    </source>
</evidence>
<evidence type="ECO:0000256" key="5">
    <source>
        <dbReference type="SAM" id="MobiDB-lite"/>
    </source>
</evidence>
<dbReference type="PANTHER" id="PTHR43605">
    <property type="entry name" value="ACYL-COENZYME A SYNTHETASE"/>
    <property type="match status" value="1"/>
</dbReference>
<dbReference type="Gene3D" id="3.40.50.12780">
    <property type="entry name" value="N-terminal domain of ligase-like"/>
    <property type="match status" value="1"/>
</dbReference>
<dbReference type="EMBL" id="BAAATJ010000003">
    <property type="protein sequence ID" value="GAA2387717.1"/>
    <property type="molecule type" value="Genomic_DNA"/>
</dbReference>
<keyword evidence="2" id="KW-0436">Ligase</keyword>
<dbReference type="PANTHER" id="PTHR43605:SF10">
    <property type="entry name" value="ACYL-COA SYNTHETASE MEDIUM CHAIN FAMILY MEMBER 3"/>
    <property type="match status" value="1"/>
</dbReference>
<dbReference type="InterPro" id="IPR045851">
    <property type="entry name" value="AMP-bd_C_sf"/>
</dbReference>
<organism evidence="8 9">
    <name type="scientific">Streptomyces glaucosporus</name>
    <dbReference type="NCBI Taxonomy" id="284044"/>
    <lineage>
        <taxon>Bacteria</taxon>
        <taxon>Bacillati</taxon>
        <taxon>Actinomycetota</taxon>
        <taxon>Actinomycetes</taxon>
        <taxon>Kitasatosporales</taxon>
        <taxon>Streptomycetaceae</taxon>
        <taxon>Streptomyces</taxon>
    </lineage>
</organism>
<dbReference type="InterPro" id="IPR025110">
    <property type="entry name" value="AMP-bd_C"/>
</dbReference>
<evidence type="ECO:0000313" key="8">
    <source>
        <dbReference type="EMBL" id="GAA2387717.1"/>
    </source>
</evidence>
<feature type="domain" description="AMP-binding enzyme C-terminal" evidence="7">
    <location>
        <begin position="458"/>
        <end position="536"/>
    </location>
</feature>
<protein>
    <submittedName>
        <fullName evidence="8">AMP-binding protein</fullName>
    </submittedName>
</protein>
<accession>A0ABP5UTR3</accession>
<gene>
    <name evidence="8" type="ORF">GCM10010420_08450</name>
</gene>
<dbReference type="Proteomes" id="UP001500058">
    <property type="component" value="Unassembled WGS sequence"/>
</dbReference>
<keyword evidence="4" id="KW-0067">ATP-binding</keyword>
<name>A0ABP5UTR3_9ACTN</name>
<evidence type="ECO:0000259" key="6">
    <source>
        <dbReference type="Pfam" id="PF00501"/>
    </source>
</evidence>
<dbReference type="InterPro" id="IPR051087">
    <property type="entry name" value="Mitochondrial_ACSM"/>
</dbReference>
<evidence type="ECO:0000256" key="2">
    <source>
        <dbReference type="ARBA" id="ARBA00022598"/>
    </source>
</evidence>
<comment type="similarity">
    <text evidence="1">Belongs to the ATP-dependent AMP-binding enzyme family.</text>
</comment>
<sequence length="563" mass="61479">MTFGPAGLLFKQARDTLLRHREDLEAARREFSWPRPDTFNWALDWFDPMARGNHRTALRVVGAEGDTELSFADLSRRSDQVACWLRDQGVRRGDPVLVVLDNRPALWETLLASIKLGAVVVPTYVTASPAELADRIARAGVRHVVAEAALAPRFDGLPGEWSRIAVGGEPAGWTDHRHSRSAPADFRPDAATAADDPLFCYFTSGTTSLPKMVVHTHLSYPVGHLSGMYWNGLRPGDVHLNISAPGWAKHAWSSFFVPWNAEAQIVAPAAERSGPEHIAEVLRTRGVTSFCAPPSVWRALVRHGIGQRPPVLREATSAGEPLDPEVFHTVRDAWGIEIRDGYGQTETTGQLGTPPGRRVVPGRMGWPMPGYRAVVVHPETGAPLPPGETGELCIDLADRPVGVMAGYAGDERRTAAAFAGGLYHTGDLVVGGADGSFRYVGRADDMFKSFDHRISPLELERVLLSHPAVADAAVVPHPHPIGQWVAKAFVVPAAPHSGDRSTAEDVFGHLDRELPPQKQVHLITFTDRLPRTASGKVRRAELRERTGTADFQRERPPMAARAE</sequence>
<dbReference type="Gene3D" id="3.30.300.30">
    <property type="match status" value="1"/>
</dbReference>
<dbReference type="InterPro" id="IPR042099">
    <property type="entry name" value="ANL_N_sf"/>
</dbReference>
<dbReference type="Pfam" id="PF13193">
    <property type="entry name" value="AMP-binding_C"/>
    <property type="match status" value="1"/>
</dbReference>
<keyword evidence="9" id="KW-1185">Reference proteome</keyword>
<keyword evidence="3" id="KW-0547">Nucleotide-binding</keyword>
<feature type="region of interest" description="Disordered" evidence="5">
    <location>
        <begin position="542"/>
        <end position="563"/>
    </location>
</feature>